<dbReference type="InterPro" id="IPR050346">
    <property type="entry name" value="FMO-like"/>
</dbReference>
<protein>
    <recommendedName>
        <fullName evidence="8">Thiol-specific monooxygenase</fullName>
    </recommendedName>
</protein>
<dbReference type="InterPro" id="IPR020946">
    <property type="entry name" value="Flavin_mOase-like"/>
</dbReference>
<comment type="caution">
    <text evidence="6">The sequence shown here is derived from an EMBL/GenBank/DDBJ whole genome shotgun (WGS) entry which is preliminary data.</text>
</comment>
<dbReference type="EMBL" id="JAEVFJ010000001">
    <property type="protein sequence ID" value="KAH8108051.1"/>
    <property type="molecule type" value="Genomic_DNA"/>
</dbReference>
<evidence type="ECO:0000256" key="5">
    <source>
        <dbReference type="SAM" id="SignalP"/>
    </source>
</evidence>
<dbReference type="PANTHER" id="PTHR23023">
    <property type="entry name" value="DIMETHYLANILINE MONOOXYGENASE"/>
    <property type="match status" value="1"/>
</dbReference>
<evidence type="ECO:0008006" key="8">
    <source>
        <dbReference type="Google" id="ProtNLM"/>
    </source>
</evidence>
<dbReference type="SUPFAM" id="SSF51905">
    <property type="entry name" value="FAD/NAD(P)-binding domain"/>
    <property type="match status" value="2"/>
</dbReference>
<reference evidence="6" key="1">
    <citation type="journal article" date="2021" name="New Phytol.">
        <title>Evolutionary innovations through gain and loss of genes in the ectomycorrhizal Boletales.</title>
        <authorList>
            <person name="Wu G."/>
            <person name="Miyauchi S."/>
            <person name="Morin E."/>
            <person name="Kuo A."/>
            <person name="Drula E."/>
            <person name="Varga T."/>
            <person name="Kohler A."/>
            <person name="Feng B."/>
            <person name="Cao Y."/>
            <person name="Lipzen A."/>
            <person name="Daum C."/>
            <person name="Hundley H."/>
            <person name="Pangilinan J."/>
            <person name="Johnson J."/>
            <person name="Barry K."/>
            <person name="LaButti K."/>
            <person name="Ng V."/>
            <person name="Ahrendt S."/>
            <person name="Min B."/>
            <person name="Choi I.G."/>
            <person name="Park H."/>
            <person name="Plett J.M."/>
            <person name="Magnuson J."/>
            <person name="Spatafora J.W."/>
            <person name="Nagy L.G."/>
            <person name="Henrissat B."/>
            <person name="Grigoriev I.V."/>
            <person name="Yang Z.L."/>
            <person name="Xu J."/>
            <person name="Martin F.M."/>
        </authorList>
    </citation>
    <scope>NUCLEOTIDE SEQUENCE</scope>
    <source>
        <strain evidence="6">KKN 215</strain>
    </source>
</reference>
<dbReference type="Pfam" id="PF00743">
    <property type="entry name" value="FMO-like"/>
    <property type="match status" value="1"/>
</dbReference>
<evidence type="ECO:0000313" key="6">
    <source>
        <dbReference type="EMBL" id="KAH8108051.1"/>
    </source>
</evidence>
<dbReference type="GO" id="GO:0050661">
    <property type="term" value="F:NADP binding"/>
    <property type="evidence" value="ECO:0007669"/>
    <property type="project" value="InterPro"/>
</dbReference>
<comment type="similarity">
    <text evidence="1">Belongs to the FMO family.</text>
</comment>
<dbReference type="Pfam" id="PF13450">
    <property type="entry name" value="NAD_binding_8"/>
    <property type="match status" value="1"/>
</dbReference>
<evidence type="ECO:0000256" key="1">
    <source>
        <dbReference type="ARBA" id="ARBA00009183"/>
    </source>
</evidence>
<evidence type="ECO:0000256" key="4">
    <source>
        <dbReference type="ARBA" id="ARBA00023002"/>
    </source>
</evidence>
<sequence length="585" mass="66670">MRVARQLLLLPAAFPLALAFTQKPFSTSGYSSVQHQDQDFYQFKHPIRKVAVIGAGVGGLISYRELTQTGFEVHLFERDDSPSGNWHYTDEVPVDAPIPNSDISVGDYEPDLPPKGVQLPYTVEYTGGKRSQEEIEYRRREHRAPKPVWKTLSSNAPAPIQQIRETPWPTGTSWELPTWKLQRYLRAFASWHGVNANDENPNVWYNTRVELVEKREDGKGWTLTLKKLESTGNNTLEATWWKEDYDAVVAATGRYNAPNIPNIEGLAEWNVQFPGHVLHSRQYRVPEPFTNQTVLVVGAHNSGGEISRDIIQHARQVYQSVRHSTTPVPVFPGVDFLSRVPSNVSIIPEIRRFLPPAFGSHFRDGRIELYNGTIITGIDKIIFATGFRYSYPFLPKLHNTTLGLDEHIPHDVALQPIVTDGSHVRALYLDAFYIPDPTLVFINMNWGAMQSFTHVEFTSLAAAKAWSGTADFPSTKKQWEWYDRTYERRRGYGKHFQYLSPEETHETLQYYIGWLNSAAAKYGGRQIDQLPADLPEISDVWLKARFTAPPSSKPENASQYGFDMRRQGFVDDGDTRYWVGLPGDW</sequence>
<name>A0A8K0XWP5_9AGAR</name>
<keyword evidence="3" id="KW-0274">FAD</keyword>
<feature type="signal peptide" evidence="5">
    <location>
        <begin position="1"/>
        <end position="19"/>
    </location>
</feature>
<evidence type="ECO:0000313" key="7">
    <source>
        <dbReference type="Proteomes" id="UP000813824"/>
    </source>
</evidence>
<keyword evidence="5" id="KW-0732">Signal</keyword>
<keyword evidence="7" id="KW-1185">Reference proteome</keyword>
<accession>A0A8K0XWP5</accession>
<keyword evidence="2" id="KW-0285">Flavoprotein</keyword>
<evidence type="ECO:0000256" key="2">
    <source>
        <dbReference type="ARBA" id="ARBA00022630"/>
    </source>
</evidence>
<dbReference type="OrthoDB" id="66881at2759"/>
<evidence type="ECO:0000256" key="3">
    <source>
        <dbReference type="ARBA" id="ARBA00022827"/>
    </source>
</evidence>
<proteinExistence type="inferred from homology"/>
<keyword evidence="4" id="KW-0560">Oxidoreductase</keyword>
<dbReference type="AlphaFoldDB" id="A0A8K0XWP5"/>
<feature type="chain" id="PRO_5035432750" description="Thiol-specific monooxygenase" evidence="5">
    <location>
        <begin position="20"/>
        <end position="585"/>
    </location>
</feature>
<dbReference type="GO" id="GO:0050660">
    <property type="term" value="F:flavin adenine dinucleotide binding"/>
    <property type="evidence" value="ECO:0007669"/>
    <property type="project" value="InterPro"/>
</dbReference>
<gene>
    <name evidence="6" type="ORF">BXZ70DRAFT_903434</name>
</gene>
<dbReference type="InterPro" id="IPR036188">
    <property type="entry name" value="FAD/NAD-bd_sf"/>
</dbReference>
<organism evidence="6 7">
    <name type="scientific">Cristinia sonorae</name>
    <dbReference type="NCBI Taxonomy" id="1940300"/>
    <lineage>
        <taxon>Eukaryota</taxon>
        <taxon>Fungi</taxon>
        <taxon>Dikarya</taxon>
        <taxon>Basidiomycota</taxon>
        <taxon>Agaricomycotina</taxon>
        <taxon>Agaricomycetes</taxon>
        <taxon>Agaricomycetidae</taxon>
        <taxon>Agaricales</taxon>
        <taxon>Pleurotineae</taxon>
        <taxon>Stephanosporaceae</taxon>
        <taxon>Cristinia</taxon>
    </lineage>
</organism>
<dbReference type="Gene3D" id="3.50.50.60">
    <property type="entry name" value="FAD/NAD(P)-binding domain"/>
    <property type="match status" value="2"/>
</dbReference>
<dbReference type="GO" id="GO:0004499">
    <property type="term" value="F:N,N-dimethylaniline monooxygenase activity"/>
    <property type="evidence" value="ECO:0007669"/>
    <property type="project" value="InterPro"/>
</dbReference>
<dbReference type="Proteomes" id="UP000813824">
    <property type="component" value="Unassembled WGS sequence"/>
</dbReference>